<evidence type="ECO:0000256" key="2">
    <source>
        <dbReference type="ARBA" id="ARBA00022917"/>
    </source>
</evidence>
<dbReference type="GO" id="GO:0003746">
    <property type="term" value="F:translation elongation factor activity"/>
    <property type="evidence" value="ECO:0007669"/>
    <property type="project" value="InterPro"/>
</dbReference>
<evidence type="ECO:0000259" key="4">
    <source>
        <dbReference type="Pfam" id="PF21485"/>
    </source>
</evidence>
<feature type="domain" description="Translation initiation factor 5A-like N-terminal" evidence="4">
    <location>
        <begin position="6"/>
        <end position="56"/>
    </location>
</feature>
<dbReference type="InterPro" id="IPR001884">
    <property type="entry name" value="IF5A-like"/>
</dbReference>
<dbReference type="PROSITE" id="PS00302">
    <property type="entry name" value="IF5A_HYPUSINE"/>
    <property type="match status" value="1"/>
</dbReference>
<organism evidence="5">
    <name type="scientific">viral metagenome</name>
    <dbReference type="NCBI Taxonomy" id="1070528"/>
    <lineage>
        <taxon>unclassified sequences</taxon>
        <taxon>metagenomes</taxon>
        <taxon>organismal metagenomes</taxon>
    </lineage>
</organism>
<reference evidence="5" key="1">
    <citation type="journal article" date="2020" name="Nature">
        <title>Giant virus diversity and host interactions through global metagenomics.</title>
        <authorList>
            <person name="Schulz F."/>
            <person name="Roux S."/>
            <person name="Paez-Espino D."/>
            <person name="Jungbluth S."/>
            <person name="Walsh D.A."/>
            <person name="Denef V.J."/>
            <person name="McMahon K.D."/>
            <person name="Konstantinidis K.T."/>
            <person name="Eloe-Fadrosh E.A."/>
            <person name="Kyrpides N.C."/>
            <person name="Woyke T."/>
        </authorList>
    </citation>
    <scope>NUCLEOTIDE SEQUENCE</scope>
    <source>
        <strain evidence="5">GVMAG-M-3300023179-27</strain>
    </source>
</reference>
<dbReference type="GO" id="GO:0045905">
    <property type="term" value="P:positive regulation of translational termination"/>
    <property type="evidence" value="ECO:0007669"/>
    <property type="project" value="InterPro"/>
</dbReference>
<dbReference type="EMBL" id="MN739783">
    <property type="protein sequence ID" value="QHT26269.1"/>
    <property type="molecule type" value="Genomic_DNA"/>
</dbReference>
<dbReference type="InterPro" id="IPR019769">
    <property type="entry name" value="Trans_elong_IF5A_hypusine_site"/>
</dbReference>
<sequence length="137" mass="15421">MSITIEEVSALRQGDYVIHENRPLKITKLSKSKTGKHGRAKAHITASDIFNNKKHVFIESTGDKIDVPCIVTKKYKIMTLEETDDIDIYEVFMVDEDGNTITVKISDTDMIDKITKNDDLEATTISFGDEIKIVNVS</sequence>
<dbReference type="GO" id="GO:0043022">
    <property type="term" value="F:ribosome binding"/>
    <property type="evidence" value="ECO:0007669"/>
    <property type="project" value="InterPro"/>
</dbReference>
<dbReference type="NCBIfam" id="TIGR00037">
    <property type="entry name" value="eIF_5A"/>
    <property type="match status" value="1"/>
</dbReference>
<dbReference type="Gene3D" id="2.30.30.30">
    <property type="match status" value="1"/>
</dbReference>
<dbReference type="GO" id="GO:0003723">
    <property type="term" value="F:RNA binding"/>
    <property type="evidence" value="ECO:0007669"/>
    <property type="project" value="InterPro"/>
</dbReference>
<dbReference type="GO" id="GO:0045901">
    <property type="term" value="P:positive regulation of translational elongation"/>
    <property type="evidence" value="ECO:0007669"/>
    <property type="project" value="InterPro"/>
</dbReference>
<protein>
    <recommendedName>
        <fullName evidence="4">Translation initiation factor 5A-like N-terminal domain-containing protein</fullName>
    </recommendedName>
</protein>
<accession>A0A6C0EDD1</accession>
<evidence type="ECO:0000313" key="5">
    <source>
        <dbReference type="EMBL" id="QHT26269.1"/>
    </source>
</evidence>
<dbReference type="InterPro" id="IPR014722">
    <property type="entry name" value="Rib_uL2_dom2"/>
</dbReference>
<dbReference type="InterPro" id="IPR048670">
    <property type="entry name" value="IF5A-like_N"/>
</dbReference>
<dbReference type="InterPro" id="IPR008991">
    <property type="entry name" value="Translation_prot_SH3-like_sf"/>
</dbReference>
<name>A0A6C0EDD1_9ZZZZ</name>
<dbReference type="SUPFAM" id="SSF50104">
    <property type="entry name" value="Translation proteins SH3-like domain"/>
    <property type="match status" value="1"/>
</dbReference>
<dbReference type="AlphaFoldDB" id="A0A6C0EDD1"/>
<proteinExistence type="inferred from homology"/>
<keyword evidence="3" id="KW-0385">Hypusine</keyword>
<dbReference type="Pfam" id="PF21485">
    <property type="entry name" value="IF5A-like_N"/>
    <property type="match status" value="1"/>
</dbReference>
<comment type="similarity">
    <text evidence="1">Belongs to the eIF-5A family.</text>
</comment>
<keyword evidence="2" id="KW-0648">Protein biosynthesis</keyword>
<dbReference type="PANTHER" id="PTHR11673">
    <property type="entry name" value="TRANSLATION INITIATION FACTOR 5A FAMILY MEMBER"/>
    <property type="match status" value="1"/>
</dbReference>
<evidence type="ECO:0000256" key="1">
    <source>
        <dbReference type="ARBA" id="ARBA00006016"/>
    </source>
</evidence>
<evidence type="ECO:0000256" key="3">
    <source>
        <dbReference type="ARBA" id="ARBA00023071"/>
    </source>
</evidence>
<dbReference type="PIRSF" id="PIRSF003025">
    <property type="entry name" value="eIF5A"/>
    <property type="match status" value="1"/>
</dbReference>